<keyword evidence="8" id="KW-0408">Iron</keyword>
<evidence type="ECO:0000256" key="14">
    <source>
        <dbReference type="HAMAP-Rule" id="MF_03183"/>
    </source>
</evidence>
<dbReference type="InterPro" id="IPR004036">
    <property type="entry name" value="Endonuclease-III-like_CS2"/>
</dbReference>
<gene>
    <name evidence="14" type="primary">NTH1</name>
    <name evidence="16" type="ORF">J3Q64DRAFT_1725136</name>
</gene>
<keyword evidence="4" id="KW-0479">Metal-binding</keyword>
<accession>A0ABR3B6R5</accession>
<dbReference type="PROSITE" id="PS01155">
    <property type="entry name" value="ENDONUCLEASE_III_2"/>
    <property type="match status" value="1"/>
</dbReference>
<keyword evidence="3" id="KW-0004">4Fe-4S</keyword>
<dbReference type="SMART" id="SM00525">
    <property type="entry name" value="FES"/>
    <property type="match status" value="1"/>
</dbReference>
<evidence type="ECO:0000259" key="15">
    <source>
        <dbReference type="SMART" id="SM00478"/>
    </source>
</evidence>
<evidence type="ECO:0000256" key="2">
    <source>
        <dbReference type="ARBA" id="ARBA00008343"/>
    </source>
</evidence>
<evidence type="ECO:0000256" key="10">
    <source>
        <dbReference type="ARBA" id="ARBA00023204"/>
    </source>
</evidence>
<evidence type="ECO:0000256" key="3">
    <source>
        <dbReference type="ARBA" id="ARBA00022485"/>
    </source>
</evidence>
<dbReference type="Gene3D" id="1.10.340.30">
    <property type="entry name" value="Hypothetical protein, domain 2"/>
    <property type="match status" value="1"/>
</dbReference>
<dbReference type="EC" id="3.2.2.-" evidence="14"/>
<comment type="catalytic activity">
    <reaction evidence="13 14">
        <text>2'-deoxyribonucleotide-(2'-deoxyribose 5'-phosphate)-2'-deoxyribonucleotide-DNA = a 3'-end 2'-deoxyribonucleotide-(2,3-dehydro-2,3-deoxyribose 5'-phosphate)-DNA + a 5'-end 5'-phospho-2'-deoxyribonucleoside-DNA + H(+)</text>
        <dbReference type="Rhea" id="RHEA:66592"/>
        <dbReference type="Rhea" id="RHEA-COMP:13180"/>
        <dbReference type="Rhea" id="RHEA-COMP:16897"/>
        <dbReference type="Rhea" id="RHEA-COMP:17067"/>
        <dbReference type="ChEBI" id="CHEBI:15378"/>
        <dbReference type="ChEBI" id="CHEBI:136412"/>
        <dbReference type="ChEBI" id="CHEBI:157695"/>
        <dbReference type="ChEBI" id="CHEBI:167181"/>
        <dbReference type="EC" id="4.2.99.18"/>
    </reaction>
</comment>
<evidence type="ECO:0000256" key="8">
    <source>
        <dbReference type="ARBA" id="ARBA00023004"/>
    </source>
</evidence>
<dbReference type="Pfam" id="PF00633">
    <property type="entry name" value="HHH"/>
    <property type="match status" value="1"/>
</dbReference>
<evidence type="ECO:0000256" key="1">
    <source>
        <dbReference type="ARBA" id="ARBA00001966"/>
    </source>
</evidence>
<dbReference type="CDD" id="cd00056">
    <property type="entry name" value="ENDO3c"/>
    <property type="match status" value="1"/>
</dbReference>
<evidence type="ECO:0000256" key="13">
    <source>
        <dbReference type="ARBA" id="ARBA00044632"/>
    </source>
</evidence>
<evidence type="ECO:0000256" key="4">
    <source>
        <dbReference type="ARBA" id="ARBA00022723"/>
    </source>
</evidence>
<keyword evidence="11 14" id="KW-0456">Lyase</keyword>
<keyword evidence="9" id="KW-0411">Iron-sulfur</keyword>
<comment type="cofactor">
    <cofactor evidence="1">
        <name>[4Fe-4S] cluster</name>
        <dbReference type="ChEBI" id="CHEBI:49883"/>
    </cofactor>
</comment>
<dbReference type="EC" id="4.2.99.18" evidence="14"/>
<dbReference type="Pfam" id="PF00730">
    <property type="entry name" value="HhH-GPD"/>
    <property type="match status" value="1"/>
</dbReference>
<dbReference type="Proteomes" id="UP001448207">
    <property type="component" value="Unassembled WGS sequence"/>
</dbReference>
<comment type="subcellular location">
    <subcellularLocation>
        <location evidence="14">Nucleus</location>
    </subcellularLocation>
    <subcellularLocation>
        <location evidence="14">Mitochondrion</location>
    </subcellularLocation>
</comment>
<evidence type="ECO:0000256" key="5">
    <source>
        <dbReference type="ARBA" id="ARBA00022763"/>
    </source>
</evidence>
<comment type="similarity">
    <text evidence="2 14">Belongs to the Nth/MutY family.</text>
</comment>
<evidence type="ECO:0000313" key="16">
    <source>
        <dbReference type="EMBL" id="KAL0091748.1"/>
    </source>
</evidence>
<keyword evidence="10 14" id="KW-0234">DNA repair</keyword>
<evidence type="ECO:0000313" key="17">
    <source>
        <dbReference type="Proteomes" id="UP001448207"/>
    </source>
</evidence>
<dbReference type="InterPro" id="IPR011257">
    <property type="entry name" value="DNA_glycosylase"/>
</dbReference>
<dbReference type="PANTHER" id="PTHR43286">
    <property type="entry name" value="ENDONUCLEASE III-LIKE PROTEIN 1"/>
    <property type="match status" value="1"/>
</dbReference>
<keyword evidence="7" id="KW-0809">Transit peptide</keyword>
<evidence type="ECO:0000256" key="6">
    <source>
        <dbReference type="ARBA" id="ARBA00022801"/>
    </source>
</evidence>
<keyword evidence="5 14" id="KW-0227">DNA damage</keyword>
<dbReference type="InterPro" id="IPR000445">
    <property type="entry name" value="HhH_motif"/>
</dbReference>
<proteinExistence type="inferred from homology"/>
<name>A0ABR3B6R5_PHYBL</name>
<keyword evidence="14" id="KW-0496">Mitochondrion</keyword>
<comment type="caution">
    <text evidence="14">Lacks conserved residue(s) required for the propagation of feature annotation.</text>
</comment>
<comment type="function">
    <text evidence="14">Bifunctional DNA N-glycosylase with associated apurinic/apyrimidinic (AP) lyase function that catalyzes the first step in base excision repair (BER), the primary repair pathway for the repair of oxidative DNA damage. The DNA N-glycosylase activity releases the damaged DNA base from DNA by cleaving the N-glycosidic bond, leaving an AP site. The AP lyase activity cleaves the phosphodiester bond 3' to the AP site by a beta-elimination. Primarily recognizes and repairs oxidative base damage of pyrimidines.</text>
</comment>
<keyword evidence="12 14" id="KW-0326">Glycosidase</keyword>
<dbReference type="SUPFAM" id="SSF48150">
    <property type="entry name" value="DNA-glycosylase"/>
    <property type="match status" value="1"/>
</dbReference>
<feature type="domain" description="HhH-GPD" evidence="15">
    <location>
        <begin position="163"/>
        <end position="316"/>
    </location>
</feature>
<keyword evidence="17" id="KW-1185">Reference proteome</keyword>
<evidence type="ECO:0000256" key="9">
    <source>
        <dbReference type="ARBA" id="ARBA00023014"/>
    </source>
</evidence>
<dbReference type="SMART" id="SM00478">
    <property type="entry name" value="ENDO3c"/>
    <property type="match status" value="1"/>
</dbReference>
<keyword evidence="6 14" id="KW-0378">Hydrolase</keyword>
<evidence type="ECO:0000256" key="12">
    <source>
        <dbReference type="ARBA" id="ARBA00023295"/>
    </source>
</evidence>
<dbReference type="InterPro" id="IPR003265">
    <property type="entry name" value="HhH-GPD_domain"/>
</dbReference>
<keyword evidence="14" id="KW-0539">Nucleus</keyword>
<sequence length="380" mass="42747">MTVRRSTRVKNLSALPDIISSSTKTISLSSEEVQDNKIEADSNKKAPKKYNVKNKPFSDTYMAIRTKRVKKEDSLDDITILKKRVKTESTISTTANSSKKKVSVKQEVLNGVAPTNWRIVFDRIKAYRKITEAPVDTMGCERLGDRTASPETYRFQTLVALMLSAQTKDTVTSVVVRNLQKDLPGGLTLESILNVNEQELDDRIRAVGFHTKKAAYIKKTAEILRDKFNGDVPSTIEDLTSLPGVGPKMGFLTLQVAWKLNLGIGVDVHVHRISNRLGWCNTMDKLPEDTRKNLESWLPREHWREINPILVGYGQTVCIPRGPKCGECPVSELCPSSIVKVQKKGIKVKAQVKVKDEPDETTSRFFKEEVTAVKTEVFDW</sequence>
<dbReference type="InterPro" id="IPR023170">
    <property type="entry name" value="HhH_base_excis_C"/>
</dbReference>
<dbReference type="Gene3D" id="1.10.1670.10">
    <property type="entry name" value="Helix-hairpin-Helix base-excision DNA repair enzymes (C-terminal)"/>
    <property type="match status" value="1"/>
</dbReference>
<dbReference type="PANTHER" id="PTHR43286:SF1">
    <property type="entry name" value="ENDONUCLEASE III-LIKE PROTEIN 1"/>
    <property type="match status" value="1"/>
</dbReference>
<evidence type="ECO:0000256" key="11">
    <source>
        <dbReference type="ARBA" id="ARBA00023239"/>
    </source>
</evidence>
<dbReference type="InterPro" id="IPR003651">
    <property type="entry name" value="Endonuclease3_FeS-loop_motif"/>
</dbReference>
<protein>
    <recommendedName>
        <fullName evidence="14">Endonuclease III homolog</fullName>
        <ecNumber evidence="14">3.2.2.-</ecNumber>
        <ecNumber evidence="14">4.2.99.18</ecNumber>
    </recommendedName>
    <alternativeName>
        <fullName evidence="14">Bifunctional DNA N-glycosylase/DNA-(apurinic or apyrimidinic site) lyase</fullName>
        <shortName evidence="14">DNA glycosylase/AP lyase</shortName>
    </alternativeName>
</protein>
<dbReference type="InterPro" id="IPR030841">
    <property type="entry name" value="NTH1"/>
</dbReference>
<reference evidence="16 17" key="1">
    <citation type="submission" date="2024-04" db="EMBL/GenBank/DDBJ databases">
        <title>Symmetric and asymmetric DNA N6-adenine methylation regulates different biological responses in Mucorales.</title>
        <authorList>
            <consortium name="Lawrence Berkeley National Laboratory"/>
            <person name="Lax C."/>
            <person name="Mondo S.J."/>
            <person name="Osorio-Concepcion M."/>
            <person name="Muszewska A."/>
            <person name="Corrochano-Luque M."/>
            <person name="Gutierrez G."/>
            <person name="Riley R."/>
            <person name="Lipzen A."/>
            <person name="Guo J."/>
            <person name="Hundley H."/>
            <person name="Amirebrahimi M."/>
            <person name="Ng V."/>
            <person name="Lorenzo-Gutierrez D."/>
            <person name="Binder U."/>
            <person name="Yang J."/>
            <person name="Song Y."/>
            <person name="Canovas D."/>
            <person name="Navarro E."/>
            <person name="Freitag M."/>
            <person name="Gabaldon T."/>
            <person name="Grigoriev I.V."/>
            <person name="Corrochano L.M."/>
            <person name="Nicolas F.E."/>
            <person name="Garre V."/>
        </authorList>
    </citation>
    <scope>NUCLEOTIDE SEQUENCE [LARGE SCALE GENOMIC DNA]</scope>
    <source>
        <strain evidence="16 17">L51</strain>
    </source>
</reference>
<dbReference type="EMBL" id="JBCLYO010000003">
    <property type="protein sequence ID" value="KAL0091748.1"/>
    <property type="molecule type" value="Genomic_DNA"/>
</dbReference>
<dbReference type="HAMAP" id="MF_03183">
    <property type="entry name" value="Endonuclease_III_Nth"/>
    <property type="match status" value="1"/>
</dbReference>
<evidence type="ECO:0000256" key="7">
    <source>
        <dbReference type="ARBA" id="ARBA00022946"/>
    </source>
</evidence>
<organism evidence="16 17">
    <name type="scientific">Phycomyces blakesleeanus</name>
    <dbReference type="NCBI Taxonomy" id="4837"/>
    <lineage>
        <taxon>Eukaryota</taxon>
        <taxon>Fungi</taxon>
        <taxon>Fungi incertae sedis</taxon>
        <taxon>Mucoromycota</taxon>
        <taxon>Mucoromycotina</taxon>
        <taxon>Mucoromycetes</taxon>
        <taxon>Mucorales</taxon>
        <taxon>Phycomycetaceae</taxon>
        <taxon>Phycomyces</taxon>
    </lineage>
</organism>
<comment type="caution">
    <text evidence="16">The sequence shown here is derived from an EMBL/GenBank/DDBJ whole genome shotgun (WGS) entry which is preliminary data.</text>
</comment>